<dbReference type="EMBL" id="FP929056">
    <property type="protein sequence ID" value="CBL28692.1"/>
    <property type="molecule type" value="Genomic_DNA"/>
</dbReference>
<reference evidence="1 2" key="2">
    <citation type="submission" date="2010-03" db="EMBL/GenBank/DDBJ databases">
        <authorList>
            <person name="Pajon A."/>
        </authorList>
    </citation>
    <scope>NUCLEOTIDE SEQUENCE [LARGE SCALE GENOMIC DNA]</scope>
    <source>
        <strain evidence="1 2">SGP1</strain>
    </source>
</reference>
<keyword evidence="2" id="KW-1185">Reference proteome</keyword>
<sequence>MADDLVGGAMVNLFLQALNSCFLRSGWLYGLVVELGR</sequence>
<gene>
    <name evidence="1" type="ORF">SY1_17960</name>
</gene>
<accession>A0AB94IY27</accession>
<evidence type="ECO:0000313" key="2">
    <source>
        <dbReference type="Proteomes" id="UP000008957"/>
    </source>
</evidence>
<organism evidence="1 2">
    <name type="scientific">Fretibacterium fastidiosum</name>
    <dbReference type="NCBI Taxonomy" id="651822"/>
    <lineage>
        <taxon>Bacteria</taxon>
        <taxon>Thermotogati</taxon>
        <taxon>Synergistota</taxon>
        <taxon>Synergistia</taxon>
        <taxon>Synergistales</taxon>
        <taxon>Aminobacteriaceae</taxon>
        <taxon>Fretibacterium</taxon>
    </lineage>
</organism>
<name>A0AB94IY27_9BACT</name>
<reference evidence="2" key="1">
    <citation type="submission" date="2010-03" db="EMBL/GenBank/DDBJ databases">
        <title>The genome sequence of Synergistetes sp. SGP1.</title>
        <authorList>
            <consortium name="metaHIT consortium -- http://www.metahit.eu/"/>
            <person name="Pajon A."/>
            <person name="Turner K."/>
            <person name="Parkhill J."/>
            <person name="Wade W."/>
            <person name="Vartoukian S."/>
        </authorList>
    </citation>
    <scope>NUCLEOTIDE SEQUENCE [LARGE SCALE GENOMIC DNA]</scope>
    <source>
        <strain evidence="2">SGP1</strain>
    </source>
</reference>
<proteinExistence type="predicted"/>
<dbReference type="AlphaFoldDB" id="A0AB94IY27"/>
<protein>
    <submittedName>
        <fullName evidence="1">Uncharacterized protein</fullName>
    </submittedName>
</protein>
<dbReference type="Proteomes" id="UP000008957">
    <property type="component" value="Chromosome"/>
</dbReference>
<dbReference type="KEGG" id="sbr:SY1_17960"/>
<evidence type="ECO:0000313" key="1">
    <source>
        <dbReference type="EMBL" id="CBL28692.1"/>
    </source>
</evidence>